<comment type="subcellular location">
    <subcellularLocation>
        <location evidence="1 11">Cell membrane</location>
        <topology evidence="1 11">Multi-pass membrane protein</topology>
    </subcellularLocation>
</comment>
<dbReference type="Proteomes" id="UP000553459">
    <property type="component" value="Unassembled WGS sequence"/>
</dbReference>
<feature type="binding site" evidence="11">
    <location>
        <position position="79"/>
    </location>
    <ligand>
        <name>Na(+)</name>
        <dbReference type="ChEBI" id="CHEBI:29101"/>
        <note>structural</note>
    </ligand>
</feature>
<organism evidence="12 13">
    <name type="scientific">Elizabethkingia argenteiflava</name>
    <dbReference type="NCBI Taxonomy" id="2681556"/>
    <lineage>
        <taxon>Bacteria</taxon>
        <taxon>Pseudomonadati</taxon>
        <taxon>Bacteroidota</taxon>
        <taxon>Flavobacteriia</taxon>
        <taxon>Flavobacteriales</taxon>
        <taxon>Weeksellaceae</taxon>
        <taxon>Elizabethkingia</taxon>
    </lineage>
</organism>
<dbReference type="RefSeq" id="WP_166519455.1">
    <property type="nucleotide sequence ID" value="NZ_JAAABJ010000509.1"/>
</dbReference>
<dbReference type="AlphaFoldDB" id="A0A845PYL1"/>
<evidence type="ECO:0000313" key="12">
    <source>
        <dbReference type="EMBL" id="NAW51170.1"/>
    </source>
</evidence>
<sequence>MLKSILLVGFGGGIGSILRYLVSLYFSKSSLGAFPWGTFMVNVLGCFMIGVLLGLFERYQCLNPDFKYLFVTGFCGGFTTFSTFAAESLDLFHSENLLIASIYIAASVFMGLLAVWAGGVILK</sequence>
<dbReference type="GO" id="GO:0005886">
    <property type="term" value="C:plasma membrane"/>
    <property type="evidence" value="ECO:0007669"/>
    <property type="project" value="UniProtKB-SubCell"/>
</dbReference>
<dbReference type="GO" id="GO:0140114">
    <property type="term" value="P:cellular detoxification of fluoride"/>
    <property type="evidence" value="ECO:0007669"/>
    <property type="project" value="UniProtKB-UniRule"/>
</dbReference>
<evidence type="ECO:0000313" key="13">
    <source>
        <dbReference type="Proteomes" id="UP000553459"/>
    </source>
</evidence>
<evidence type="ECO:0000256" key="2">
    <source>
        <dbReference type="ARBA" id="ARBA00022475"/>
    </source>
</evidence>
<evidence type="ECO:0000256" key="7">
    <source>
        <dbReference type="ARBA" id="ARBA00023136"/>
    </source>
</evidence>
<reference evidence="12 13" key="1">
    <citation type="submission" date="2019-11" db="EMBL/GenBank/DDBJ databases">
        <title>Characterization of Elizabethkingia argenteiflava sp. nov., isolated from inner surface of Soybean Pods.</title>
        <authorList>
            <person name="Mo S."/>
        </authorList>
    </citation>
    <scope>NUCLEOTIDE SEQUENCE [LARGE SCALE GENOMIC DNA]</scope>
    <source>
        <strain evidence="12 13">YB22</strain>
    </source>
</reference>
<keyword evidence="11" id="KW-0479">Metal-binding</keyword>
<dbReference type="Pfam" id="PF02537">
    <property type="entry name" value="CRCB"/>
    <property type="match status" value="1"/>
</dbReference>
<feature type="binding site" evidence="11">
    <location>
        <position position="76"/>
    </location>
    <ligand>
        <name>Na(+)</name>
        <dbReference type="ChEBI" id="CHEBI:29101"/>
        <note>structural</note>
    </ligand>
</feature>
<comment type="similarity">
    <text evidence="9 11">Belongs to the fluoride channel Fluc/FEX (TC 1.A.43) family.</text>
</comment>
<evidence type="ECO:0000256" key="8">
    <source>
        <dbReference type="ARBA" id="ARBA00023303"/>
    </source>
</evidence>
<protein>
    <recommendedName>
        <fullName evidence="11">Fluoride-specific ion channel FluC</fullName>
    </recommendedName>
</protein>
<evidence type="ECO:0000256" key="4">
    <source>
        <dbReference type="ARBA" id="ARBA00022692"/>
    </source>
</evidence>
<comment type="catalytic activity">
    <reaction evidence="10">
        <text>fluoride(in) = fluoride(out)</text>
        <dbReference type="Rhea" id="RHEA:76159"/>
        <dbReference type="ChEBI" id="CHEBI:17051"/>
    </reaction>
    <physiologicalReaction direction="left-to-right" evidence="10">
        <dbReference type="Rhea" id="RHEA:76160"/>
    </physiologicalReaction>
</comment>
<keyword evidence="11" id="KW-0915">Sodium</keyword>
<feature type="transmembrane region" description="Helical" evidence="11">
    <location>
        <begin position="7"/>
        <end position="27"/>
    </location>
</feature>
<keyword evidence="8 11" id="KW-0407">Ion channel</keyword>
<evidence type="ECO:0000256" key="5">
    <source>
        <dbReference type="ARBA" id="ARBA00022989"/>
    </source>
</evidence>
<evidence type="ECO:0000256" key="9">
    <source>
        <dbReference type="ARBA" id="ARBA00035120"/>
    </source>
</evidence>
<feature type="transmembrane region" description="Helical" evidence="11">
    <location>
        <begin position="68"/>
        <end position="86"/>
    </location>
</feature>
<keyword evidence="4 11" id="KW-0812">Transmembrane</keyword>
<keyword evidence="7 11" id="KW-0472">Membrane</keyword>
<dbReference type="GO" id="GO:0062054">
    <property type="term" value="F:fluoride channel activity"/>
    <property type="evidence" value="ECO:0007669"/>
    <property type="project" value="UniProtKB-UniRule"/>
</dbReference>
<comment type="caution">
    <text evidence="12">The sequence shown here is derived from an EMBL/GenBank/DDBJ whole genome shotgun (WGS) entry which is preliminary data.</text>
</comment>
<keyword evidence="11" id="KW-0813">Transport</keyword>
<keyword evidence="6 11" id="KW-0406">Ion transport</keyword>
<evidence type="ECO:0000256" key="3">
    <source>
        <dbReference type="ARBA" id="ARBA00022519"/>
    </source>
</evidence>
<evidence type="ECO:0000256" key="11">
    <source>
        <dbReference type="HAMAP-Rule" id="MF_00454"/>
    </source>
</evidence>
<feature type="transmembrane region" description="Helical" evidence="11">
    <location>
        <begin position="98"/>
        <end position="122"/>
    </location>
</feature>
<evidence type="ECO:0000256" key="10">
    <source>
        <dbReference type="ARBA" id="ARBA00035585"/>
    </source>
</evidence>
<dbReference type="GO" id="GO:0046872">
    <property type="term" value="F:metal ion binding"/>
    <property type="evidence" value="ECO:0007669"/>
    <property type="project" value="UniProtKB-KW"/>
</dbReference>
<name>A0A845PYL1_9FLAO</name>
<evidence type="ECO:0000256" key="1">
    <source>
        <dbReference type="ARBA" id="ARBA00004651"/>
    </source>
</evidence>
<dbReference type="PANTHER" id="PTHR28259">
    <property type="entry name" value="FLUORIDE EXPORT PROTEIN 1-RELATED"/>
    <property type="match status" value="1"/>
</dbReference>
<proteinExistence type="inferred from homology"/>
<keyword evidence="2 11" id="KW-1003">Cell membrane</keyword>
<feature type="transmembrane region" description="Helical" evidence="11">
    <location>
        <begin position="33"/>
        <end position="56"/>
    </location>
</feature>
<comment type="function">
    <text evidence="11">Fluoride-specific ion channel. Important for reducing fluoride concentration in the cell, thus reducing its toxicity.</text>
</comment>
<comment type="activity regulation">
    <text evidence="11">Na(+) is not transported, but it plays an essential structural role and its presence is essential for fluoride channel function.</text>
</comment>
<gene>
    <name evidence="11 12" type="primary">crcB</name>
    <name evidence="11" type="synonym">fluC</name>
    <name evidence="12" type="ORF">GNY06_07200</name>
</gene>
<keyword evidence="13" id="KW-1185">Reference proteome</keyword>
<dbReference type="InterPro" id="IPR003691">
    <property type="entry name" value="FluC"/>
</dbReference>
<accession>A0A845PYL1</accession>
<evidence type="ECO:0000256" key="6">
    <source>
        <dbReference type="ARBA" id="ARBA00023065"/>
    </source>
</evidence>
<keyword evidence="3" id="KW-0997">Cell inner membrane</keyword>
<dbReference type="NCBIfam" id="TIGR00494">
    <property type="entry name" value="crcB"/>
    <property type="match status" value="1"/>
</dbReference>
<dbReference type="EMBL" id="JAAABJ010000509">
    <property type="protein sequence ID" value="NAW51170.1"/>
    <property type="molecule type" value="Genomic_DNA"/>
</dbReference>
<dbReference type="PANTHER" id="PTHR28259:SF1">
    <property type="entry name" value="FLUORIDE EXPORT PROTEIN 1-RELATED"/>
    <property type="match status" value="1"/>
</dbReference>
<keyword evidence="5 11" id="KW-1133">Transmembrane helix</keyword>
<dbReference type="HAMAP" id="MF_00454">
    <property type="entry name" value="FluC"/>
    <property type="match status" value="1"/>
</dbReference>